<reference evidence="2" key="1">
    <citation type="journal article" date="2013" name="Environ. Microbiol.">
        <title>Microbiota from the distal guts of lean and obese adolescents exhibit partial functional redundancy besides clear differences in community structure.</title>
        <authorList>
            <person name="Ferrer M."/>
            <person name="Ruiz A."/>
            <person name="Lanza F."/>
            <person name="Haange S.B."/>
            <person name="Oberbach A."/>
            <person name="Till H."/>
            <person name="Bargiela R."/>
            <person name="Campoy C."/>
            <person name="Segura M.T."/>
            <person name="Richter M."/>
            <person name="von Bergen M."/>
            <person name="Seifert J."/>
            <person name="Suarez A."/>
        </authorList>
    </citation>
    <scope>NUCLEOTIDE SEQUENCE</scope>
</reference>
<evidence type="ECO:0000256" key="1">
    <source>
        <dbReference type="SAM" id="Phobius"/>
    </source>
</evidence>
<feature type="transmembrane region" description="Helical" evidence="1">
    <location>
        <begin position="24"/>
        <end position="50"/>
    </location>
</feature>
<evidence type="ECO:0000313" key="2">
    <source>
        <dbReference type="EMBL" id="EKC58770.1"/>
    </source>
</evidence>
<dbReference type="PANTHER" id="PTHR38450:SF1">
    <property type="entry name" value="STAGE V SPORULATION PROTEIN AC"/>
    <property type="match status" value="1"/>
</dbReference>
<dbReference type="PANTHER" id="PTHR38450">
    <property type="entry name" value="STAGE V SPORULATION PROTEIN AC-RELATED"/>
    <property type="match status" value="1"/>
</dbReference>
<keyword evidence="1" id="KW-1133">Transmembrane helix</keyword>
<dbReference type="EMBL" id="AJWZ01006792">
    <property type="protein sequence ID" value="EKC58770.1"/>
    <property type="molecule type" value="Genomic_DNA"/>
</dbReference>
<name>K1SY82_9ZZZZ</name>
<comment type="caution">
    <text evidence="2">The sequence shown here is derived from an EMBL/GenBank/DDBJ whole genome shotgun (WGS) entry which is preliminary data.</text>
</comment>
<protein>
    <submittedName>
        <fullName evidence="2">SpoVA</fullName>
    </submittedName>
</protein>
<accession>K1SY82</accession>
<proteinExistence type="predicted"/>
<organism evidence="2">
    <name type="scientific">human gut metagenome</name>
    <dbReference type="NCBI Taxonomy" id="408170"/>
    <lineage>
        <taxon>unclassified sequences</taxon>
        <taxon>metagenomes</taxon>
        <taxon>organismal metagenomes</taxon>
    </lineage>
</organism>
<keyword evidence="1" id="KW-0472">Membrane</keyword>
<feature type="transmembrane region" description="Helical" evidence="1">
    <location>
        <begin position="56"/>
        <end position="75"/>
    </location>
</feature>
<sequence length="148" mass="16203">MINKKYDEIVERHKPTEQRSKNSLIAFLIGGLVGAIGEGLIQIYCSIWHISRTVSSVYMIITLIFIAALATAIGFFDKWVNFARCGLLIPITGFSHSMMSAALEYKREGPIFGIGSNTFKLAGSVIVYGVVSAWTFGLIRLIIGGSLL</sequence>
<feature type="transmembrane region" description="Helical" evidence="1">
    <location>
        <begin position="125"/>
        <end position="143"/>
    </location>
</feature>
<dbReference type="InterPro" id="IPR005562">
    <property type="entry name" value="SpoVA"/>
</dbReference>
<keyword evidence="1" id="KW-0812">Transmembrane</keyword>
<dbReference type="AlphaFoldDB" id="K1SY82"/>
<dbReference type="Pfam" id="PF03862">
    <property type="entry name" value="SpoVAC_SpoVAEB"/>
    <property type="match status" value="1"/>
</dbReference>
<gene>
    <name evidence="2" type="ORF">OBE_09831</name>
</gene>